<proteinExistence type="predicted"/>
<keyword evidence="2" id="KW-1185">Reference proteome</keyword>
<protein>
    <submittedName>
        <fullName evidence="1">Uncharacterized protein</fullName>
    </submittedName>
</protein>
<dbReference type="Proteomes" id="UP000092154">
    <property type="component" value="Unassembled WGS sequence"/>
</dbReference>
<dbReference type="AlphaFoldDB" id="A0A1B7MZ21"/>
<reference evidence="1 2" key="1">
    <citation type="submission" date="2016-06" db="EMBL/GenBank/DDBJ databases">
        <title>Comparative genomics of the ectomycorrhizal sister species Rhizopogon vinicolor and Rhizopogon vesiculosus (Basidiomycota: Boletales) reveals a divergence of the mating type B locus.</title>
        <authorList>
            <consortium name="DOE Joint Genome Institute"/>
            <person name="Mujic A.B."/>
            <person name="Kuo A."/>
            <person name="Tritt A."/>
            <person name="Lipzen A."/>
            <person name="Chen C."/>
            <person name="Johnson J."/>
            <person name="Sharma A."/>
            <person name="Barry K."/>
            <person name="Grigoriev I.V."/>
            <person name="Spatafora J.W."/>
        </authorList>
    </citation>
    <scope>NUCLEOTIDE SEQUENCE [LARGE SCALE GENOMIC DNA]</scope>
    <source>
        <strain evidence="1 2">AM-OR11-026</strain>
    </source>
</reference>
<dbReference type="InParanoid" id="A0A1B7MZ21"/>
<dbReference type="OrthoDB" id="538336at2759"/>
<gene>
    <name evidence="1" type="ORF">K503DRAFT_800927</name>
</gene>
<sequence>MDLHRRRLVVIRTVKILINRTAFQPNFLGQGSPTLMENYWNLVNEMGIQWLYLHIELDHGGLGVPKGS</sequence>
<name>A0A1B7MZ21_9AGAM</name>
<accession>A0A1B7MZ21</accession>
<evidence type="ECO:0000313" key="2">
    <source>
        <dbReference type="Proteomes" id="UP000092154"/>
    </source>
</evidence>
<organism evidence="1 2">
    <name type="scientific">Rhizopogon vinicolor AM-OR11-026</name>
    <dbReference type="NCBI Taxonomy" id="1314800"/>
    <lineage>
        <taxon>Eukaryota</taxon>
        <taxon>Fungi</taxon>
        <taxon>Dikarya</taxon>
        <taxon>Basidiomycota</taxon>
        <taxon>Agaricomycotina</taxon>
        <taxon>Agaricomycetes</taxon>
        <taxon>Agaricomycetidae</taxon>
        <taxon>Boletales</taxon>
        <taxon>Suillineae</taxon>
        <taxon>Rhizopogonaceae</taxon>
        <taxon>Rhizopogon</taxon>
    </lineage>
</organism>
<dbReference type="EMBL" id="KV448327">
    <property type="protein sequence ID" value="OAX37849.1"/>
    <property type="molecule type" value="Genomic_DNA"/>
</dbReference>
<evidence type="ECO:0000313" key="1">
    <source>
        <dbReference type="EMBL" id="OAX37849.1"/>
    </source>
</evidence>